<sequence length="117" mass="12465">MATDADSATWFQLKVVRGRSTENRVVKAAPGTSVKNLLAHELPECTIPRVTGKTKAGSGEVDMDGDVVKGLQKEYAIAPGGDNTRVVVTSNKELKSKHGLLKGLSAQFRCSSPRVAE</sequence>
<accession>R7VIV8</accession>
<reference evidence="2" key="3">
    <citation type="submission" date="2015-06" db="UniProtKB">
        <authorList>
            <consortium name="EnsemblMetazoa"/>
        </authorList>
    </citation>
    <scope>IDENTIFICATION</scope>
</reference>
<organism evidence="1">
    <name type="scientific">Capitella teleta</name>
    <name type="common">Polychaete worm</name>
    <dbReference type="NCBI Taxonomy" id="283909"/>
    <lineage>
        <taxon>Eukaryota</taxon>
        <taxon>Metazoa</taxon>
        <taxon>Spiralia</taxon>
        <taxon>Lophotrochozoa</taxon>
        <taxon>Annelida</taxon>
        <taxon>Polychaeta</taxon>
        <taxon>Sedentaria</taxon>
        <taxon>Scolecida</taxon>
        <taxon>Capitellidae</taxon>
        <taxon>Capitella</taxon>
    </lineage>
</organism>
<evidence type="ECO:0000313" key="1">
    <source>
        <dbReference type="EMBL" id="ELU18564.1"/>
    </source>
</evidence>
<dbReference type="HOGENOM" id="CLU_2087078_0_0_1"/>
<dbReference type="EMBL" id="AMQN01016223">
    <property type="status" value="NOT_ANNOTATED_CDS"/>
    <property type="molecule type" value="Genomic_DNA"/>
</dbReference>
<reference evidence="3" key="1">
    <citation type="submission" date="2012-12" db="EMBL/GenBank/DDBJ databases">
        <authorList>
            <person name="Hellsten U."/>
            <person name="Grimwood J."/>
            <person name="Chapman J.A."/>
            <person name="Shapiro H."/>
            <person name="Aerts A."/>
            <person name="Otillar R.P."/>
            <person name="Terry A.Y."/>
            <person name="Boore J.L."/>
            <person name="Simakov O."/>
            <person name="Marletaz F."/>
            <person name="Cho S.-J."/>
            <person name="Edsinger-Gonzales E."/>
            <person name="Havlak P."/>
            <person name="Kuo D.-H."/>
            <person name="Larsson T."/>
            <person name="Lv J."/>
            <person name="Arendt D."/>
            <person name="Savage R."/>
            <person name="Osoegawa K."/>
            <person name="de Jong P."/>
            <person name="Lindberg D.R."/>
            <person name="Seaver E.C."/>
            <person name="Weisblat D.A."/>
            <person name="Putnam N.H."/>
            <person name="Grigoriev I.V."/>
            <person name="Rokhsar D.S."/>
        </authorList>
    </citation>
    <scope>NUCLEOTIDE SEQUENCE</scope>
    <source>
        <strain evidence="3">I ESC-2004</strain>
    </source>
</reference>
<gene>
    <name evidence="1" type="ORF">CAPTEDRAFT_216257</name>
</gene>
<reference evidence="1 3" key="2">
    <citation type="journal article" date="2013" name="Nature">
        <title>Insights into bilaterian evolution from three spiralian genomes.</title>
        <authorList>
            <person name="Simakov O."/>
            <person name="Marletaz F."/>
            <person name="Cho S.J."/>
            <person name="Edsinger-Gonzales E."/>
            <person name="Havlak P."/>
            <person name="Hellsten U."/>
            <person name="Kuo D.H."/>
            <person name="Larsson T."/>
            <person name="Lv J."/>
            <person name="Arendt D."/>
            <person name="Savage R."/>
            <person name="Osoegawa K."/>
            <person name="de Jong P."/>
            <person name="Grimwood J."/>
            <person name="Chapman J.A."/>
            <person name="Shapiro H."/>
            <person name="Aerts A."/>
            <person name="Otillar R.P."/>
            <person name="Terry A.Y."/>
            <person name="Boore J.L."/>
            <person name="Grigoriev I.V."/>
            <person name="Lindberg D.R."/>
            <person name="Seaver E.C."/>
            <person name="Weisblat D.A."/>
            <person name="Putnam N.H."/>
            <person name="Rokhsar D.S."/>
        </authorList>
    </citation>
    <scope>NUCLEOTIDE SEQUENCE</scope>
    <source>
        <strain evidence="1 3">I ESC-2004</strain>
    </source>
</reference>
<name>R7VIV8_CAPTE</name>
<dbReference type="AlphaFoldDB" id="R7VIV8"/>
<keyword evidence="3" id="KW-1185">Reference proteome</keyword>
<dbReference type="EnsemblMetazoa" id="CapteT216257">
    <property type="protein sequence ID" value="CapteP216257"/>
    <property type="gene ID" value="CapteG216257"/>
</dbReference>
<dbReference type="Proteomes" id="UP000014760">
    <property type="component" value="Unassembled WGS sequence"/>
</dbReference>
<evidence type="ECO:0000313" key="3">
    <source>
        <dbReference type="Proteomes" id="UP000014760"/>
    </source>
</evidence>
<evidence type="ECO:0000313" key="2">
    <source>
        <dbReference type="EnsemblMetazoa" id="CapteP216257"/>
    </source>
</evidence>
<dbReference type="EMBL" id="KB291847">
    <property type="protein sequence ID" value="ELU18564.1"/>
    <property type="molecule type" value="Genomic_DNA"/>
</dbReference>
<protein>
    <submittedName>
        <fullName evidence="1 2">Uncharacterized protein</fullName>
    </submittedName>
</protein>
<proteinExistence type="predicted"/>